<keyword evidence="8" id="KW-1003">Cell membrane</keyword>
<dbReference type="PROSITE" id="PS00663">
    <property type="entry name" value="VINCULIN_1"/>
    <property type="match status" value="1"/>
</dbReference>
<evidence type="ECO:0000256" key="14">
    <source>
        <dbReference type="ARBA" id="ARBA00023212"/>
    </source>
</evidence>
<evidence type="ECO:0000256" key="10">
    <source>
        <dbReference type="ARBA" id="ARBA00022782"/>
    </source>
</evidence>
<evidence type="ECO:0000256" key="12">
    <source>
        <dbReference type="ARBA" id="ARBA00022949"/>
    </source>
</evidence>
<evidence type="ECO:0000256" key="11">
    <source>
        <dbReference type="ARBA" id="ARBA00022889"/>
    </source>
</evidence>
<feature type="region of interest" description="Disordered" evidence="19">
    <location>
        <begin position="842"/>
        <end position="866"/>
    </location>
</feature>
<evidence type="ECO:0000256" key="15">
    <source>
        <dbReference type="ARBA" id="ARBA00023242"/>
    </source>
</evidence>
<accession>A0A8C6TU47</accession>
<evidence type="ECO:0000256" key="4">
    <source>
        <dbReference type="ARBA" id="ARBA00004489"/>
    </source>
</evidence>
<keyword evidence="9" id="KW-0963">Cytoplasm</keyword>
<keyword evidence="15" id="KW-0539">Nucleus</keyword>
<dbReference type="PANTHER" id="PTHR18914">
    <property type="entry name" value="ALPHA CATENIN"/>
    <property type="match status" value="1"/>
</dbReference>
<evidence type="ECO:0000256" key="18">
    <source>
        <dbReference type="ARBA" id="ARBA00029822"/>
    </source>
</evidence>
<evidence type="ECO:0000256" key="16">
    <source>
        <dbReference type="ARBA" id="ARBA00023273"/>
    </source>
</evidence>
<dbReference type="Gene3D" id="6.10.250.2510">
    <property type="match status" value="1"/>
</dbReference>
<keyword evidence="21" id="KW-1185">Reference proteome</keyword>
<evidence type="ECO:0000313" key="21">
    <source>
        <dbReference type="Proteomes" id="UP000694523"/>
    </source>
</evidence>
<evidence type="ECO:0000256" key="1">
    <source>
        <dbReference type="ARBA" id="ARBA00004123"/>
    </source>
</evidence>
<dbReference type="FunFam" id="1.20.120.230:FF:000007">
    <property type="entry name" value="Catenin alpha 1"/>
    <property type="match status" value="1"/>
</dbReference>
<dbReference type="GO" id="GO:0045296">
    <property type="term" value="F:cadherin binding"/>
    <property type="evidence" value="ECO:0007669"/>
    <property type="project" value="InterPro"/>
</dbReference>
<dbReference type="Gene3D" id="1.20.120.230">
    <property type="entry name" value="Alpha-catenin/vinculin-like"/>
    <property type="match status" value="4"/>
</dbReference>
<evidence type="ECO:0000256" key="13">
    <source>
        <dbReference type="ARBA" id="ARBA00023136"/>
    </source>
</evidence>
<reference evidence="20" key="1">
    <citation type="submission" date="2025-08" db="UniProtKB">
        <authorList>
            <consortium name="Ensembl"/>
        </authorList>
    </citation>
    <scope>IDENTIFICATION</scope>
</reference>
<dbReference type="InterPro" id="IPR000633">
    <property type="entry name" value="Vinculin_CS"/>
</dbReference>
<keyword evidence="11" id="KW-0130">Cell adhesion</keyword>
<comment type="similarity">
    <text evidence="6">Belongs to the vinculin/alpha-catenin family.</text>
</comment>
<dbReference type="GO" id="GO:0016342">
    <property type="term" value="C:catenin complex"/>
    <property type="evidence" value="ECO:0007669"/>
    <property type="project" value="TreeGrafter"/>
</dbReference>
<dbReference type="PANTHER" id="PTHR18914:SF23">
    <property type="entry name" value="CATENIN ALPHA-2"/>
    <property type="match status" value="1"/>
</dbReference>
<sequence length="880" mass="98182">NGAQHMLCFPPAPLRQRHLVIASCRLRMLKAAQAIHHQSNVHLSHVEVLNSSIIEMQVKGQDKMYGLEFPNNGRCCVLSNKCISVVIVTEVDEDVCIAGETMRMASSEFADDPCSSVKRGTMVRAARALLSAVTRLLILADMADVMRLLSHLKIVSLKNATNEQDLANRFKEFGKEMVKLNYVAARRQQELKDPQCRDEMAAARGALKKNATMLYTASQAFLRHPDVAATRANRDYVFKQVQDAIGGISSASQATSPTEEKHGHAGIGELAAALNEFDNKIILDPLTFSEARFRPSLEERLESIISGAALMADSSCTRDDRRERIVAECNAVRQALQDLLSEYMNNTGRKEKGDPLNSAIDKMTKKTRDLRRQLRKAVMDHISDSFLETNVPLLVLIEAAKSGNEKEVKEYAQVFREHANKLVEVANLACSISNNEEGVKLVRMAATQIDSLCPQVINAALTLAARPQSKVAQDNMDVFKDQWEKQVRILTEAVDDITSVDDFLSVSENHILEDVNKSIRGRAARVVHIINAEMENYEPGVYTERVLESIKLLSETVMPRFAEQVEVAIEALSTNPPQAFEENEFIDASRLVYDGVRDIRKAVLMIRTPEELEDDSDFEQEDYDTRSRTSIQTEDDQLIAGQSARAIMAQLPQEEKAKIAEQVESFRQEKCKLDAEVAKWDDNGNDIIVLAKQMCMIMMEMTDFTRERPLKNSSDVINAAKKIAEAGSRMDKLARAVADQCPDSACKQDLLAYLQRIALYCHQLNICSKVKAEVQNLGGELIVSGLDSATSLIQAAKNLMNAVVLTVKASYVASTKYQKVYGTAAVNSPVVSWRMKAPEKKPLVKREKPEECQTRVRRGSQKKHISPVQALSEFKAMDSF</sequence>
<reference evidence="20" key="2">
    <citation type="submission" date="2025-09" db="UniProtKB">
        <authorList>
            <consortium name="Ensembl"/>
        </authorList>
    </citation>
    <scope>IDENTIFICATION</scope>
</reference>
<proteinExistence type="inferred from homology"/>
<organism evidence="20 21">
    <name type="scientific">Neogobius melanostomus</name>
    <name type="common">round goby</name>
    <dbReference type="NCBI Taxonomy" id="47308"/>
    <lineage>
        <taxon>Eukaryota</taxon>
        <taxon>Metazoa</taxon>
        <taxon>Chordata</taxon>
        <taxon>Craniata</taxon>
        <taxon>Vertebrata</taxon>
        <taxon>Euteleostomi</taxon>
        <taxon>Actinopterygii</taxon>
        <taxon>Neopterygii</taxon>
        <taxon>Teleostei</taxon>
        <taxon>Neoteleostei</taxon>
        <taxon>Acanthomorphata</taxon>
        <taxon>Gobiaria</taxon>
        <taxon>Gobiiformes</taxon>
        <taxon>Gobioidei</taxon>
        <taxon>Gobiidae</taxon>
        <taxon>Benthophilinae</taxon>
        <taxon>Neogobiini</taxon>
        <taxon>Neogobius</taxon>
    </lineage>
</organism>
<evidence type="ECO:0000256" key="3">
    <source>
        <dbReference type="ARBA" id="ARBA00004413"/>
    </source>
</evidence>
<evidence type="ECO:0000256" key="17">
    <source>
        <dbReference type="ARBA" id="ARBA00023806"/>
    </source>
</evidence>
<name>A0A8C6TU47_9GOBI</name>
<dbReference type="GO" id="GO:0051015">
    <property type="term" value="F:actin filament binding"/>
    <property type="evidence" value="ECO:0007669"/>
    <property type="project" value="InterPro"/>
</dbReference>
<feature type="compositionally biased region" description="Basic and acidic residues" evidence="19">
    <location>
        <begin position="842"/>
        <end position="854"/>
    </location>
</feature>
<evidence type="ECO:0000256" key="8">
    <source>
        <dbReference type="ARBA" id="ARBA00022475"/>
    </source>
</evidence>
<dbReference type="InterPro" id="IPR006077">
    <property type="entry name" value="Vinculin/catenin"/>
</dbReference>
<dbReference type="GO" id="GO:0030424">
    <property type="term" value="C:axon"/>
    <property type="evidence" value="ECO:0007669"/>
    <property type="project" value="UniProtKB-SubCell"/>
</dbReference>
<dbReference type="GO" id="GO:0005912">
    <property type="term" value="C:adherens junction"/>
    <property type="evidence" value="ECO:0007669"/>
    <property type="project" value="UniProtKB-SubCell"/>
</dbReference>
<dbReference type="PRINTS" id="PR00805">
    <property type="entry name" value="ALPHACATENIN"/>
</dbReference>
<dbReference type="Pfam" id="PF01044">
    <property type="entry name" value="Vinculin"/>
    <property type="match status" value="1"/>
</dbReference>
<dbReference type="GO" id="GO:0008013">
    <property type="term" value="F:beta-catenin binding"/>
    <property type="evidence" value="ECO:0007669"/>
    <property type="project" value="TreeGrafter"/>
</dbReference>
<dbReference type="GO" id="GO:0015629">
    <property type="term" value="C:actin cytoskeleton"/>
    <property type="evidence" value="ECO:0007669"/>
    <property type="project" value="InterPro"/>
</dbReference>
<keyword evidence="10" id="KW-0221">Differentiation</keyword>
<keyword evidence="12" id="KW-0965">Cell junction</keyword>
<evidence type="ECO:0000256" key="2">
    <source>
        <dbReference type="ARBA" id="ARBA00004245"/>
    </source>
</evidence>
<keyword evidence="16" id="KW-0966">Cell projection</keyword>
<dbReference type="GO" id="GO:0016477">
    <property type="term" value="P:cell migration"/>
    <property type="evidence" value="ECO:0007669"/>
    <property type="project" value="TreeGrafter"/>
</dbReference>
<keyword evidence="7" id="KW-0217">Developmental protein</keyword>
<dbReference type="InterPro" id="IPR036723">
    <property type="entry name" value="Alpha-catenin/vinculin-like_sf"/>
</dbReference>
<evidence type="ECO:0000256" key="19">
    <source>
        <dbReference type="SAM" id="MobiDB-lite"/>
    </source>
</evidence>
<evidence type="ECO:0000256" key="9">
    <source>
        <dbReference type="ARBA" id="ARBA00022490"/>
    </source>
</evidence>
<dbReference type="Gene3D" id="1.10.287.160">
    <property type="entry name" value="HR1 repeat"/>
    <property type="match status" value="1"/>
</dbReference>
<evidence type="ECO:0000256" key="5">
    <source>
        <dbReference type="ARBA" id="ARBA00004536"/>
    </source>
</evidence>
<evidence type="ECO:0000256" key="7">
    <source>
        <dbReference type="ARBA" id="ARBA00022473"/>
    </source>
</evidence>
<keyword evidence="14" id="KW-0206">Cytoskeleton</keyword>
<dbReference type="AlphaFoldDB" id="A0A8C6TU47"/>
<protein>
    <recommendedName>
        <fullName evidence="17">Catenin alpha-2</fullName>
    </recommendedName>
    <alternativeName>
        <fullName evidence="18">Alpha N-catenin</fullName>
    </alternativeName>
</protein>
<dbReference type="Ensembl" id="ENSNMLT00000029813.1">
    <property type="protein sequence ID" value="ENSNMLP00000026675.1"/>
    <property type="gene ID" value="ENSNMLG00000009896.1"/>
</dbReference>
<evidence type="ECO:0000256" key="6">
    <source>
        <dbReference type="ARBA" id="ARBA00008376"/>
    </source>
</evidence>
<dbReference type="GO" id="GO:0030154">
    <property type="term" value="P:cell differentiation"/>
    <property type="evidence" value="ECO:0007669"/>
    <property type="project" value="UniProtKB-KW"/>
</dbReference>
<dbReference type="FunFam" id="1.20.120.230:FF:000008">
    <property type="entry name" value="Catenin alpha 1"/>
    <property type="match status" value="1"/>
</dbReference>
<dbReference type="GO" id="GO:0005198">
    <property type="term" value="F:structural molecule activity"/>
    <property type="evidence" value="ECO:0007669"/>
    <property type="project" value="InterPro"/>
</dbReference>
<dbReference type="Proteomes" id="UP000694523">
    <property type="component" value="Unplaced"/>
</dbReference>
<dbReference type="GO" id="GO:0098609">
    <property type="term" value="P:cell-cell adhesion"/>
    <property type="evidence" value="ECO:0007669"/>
    <property type="project" value="TreeGrafter"/>
</dbReference>
<dbReference type="SUPFAM" id="SSF47220">
    <property type="entry name" value="alpha-catenin/vinculin-like"/>
    <property type="match status" value="4"/>
</dbReference>
<feature type="compositionally biased region" description="Basic residues" evidence="19">
    <location>
        <begin position="855"/>
        <end position="865"/>
    </location>
</feature>
<dbReference type="InterPro" id="IPR001033">
    <property type="entry name" value="Alpha_catenin"/>
</dbReference>
<keyword evidence="13" id="KW-0472">Membrane</keyword>
<dbReference type="GO" id="GO:0005634">
    <property type="term" value="C:nucleus"/>
    <property type="evidence" value="ECO:0007669"/>
    <property type="project" value="UniProtKB-SubCell"/>
</dbReference>
<evidence type="ECO:0000313" key="20">
    <source>
        <dbReference type="Ensembl" id="ENSNMLP00000026675.1"/>
    </source>
</evidence>
<comment type="subcellular location">
    <subcellularLocation>
        <location evidence="5">Cell junction</location>
        <location evidence="5">Adherens junction</location>
    </subcellularLocation>
    <subcellularLocation>
        <location evidence="3">Cell membrane</location>
        <topology evidence="3">Peripheral membrane protein</topology>
        <orientation evidence="3">Cytoplasmic side</orientation>
    </subcellularLocation>
    <subcellularLocation>
        <location evidence="4">Cell projection</location>
        <location evidence="4">Axon</location>
    </subcellularLocation>
    <subcellularLocation>
        <location evidence="2">Cytoplasm</location>
        <location evidence="2">Cytoskeleton</location>
    </subcellularLocation>
    <subcellularLocation>
        <location evidence="1">Nucleus</location>
    </subcellularLocation>
</comment>